<keyword evidence="3" id="KW-1185">Reference proteome</keyword>
<dbReference type="Proteomes" id="UP000838878">
    <property type="component" value="Chromosome 12"/>
</dbReference>
<organism evidence="2 3">
    <name type="scientific">Brenthis ino</name>
    <name type="common">lesser marbled fritillary</name>
    <dbReference type="NCBI Taxonomy" id="405034"/>
    <lineage>
        <taxon>Eukaryota</taxon>
        <taxon>Metazoa</taxon>
        <taxon>Ecdysozoa</taxon>
        <taxon>Arthropoda</taxon>
        <taxon>Hexapoda</taxon>
        <taxon>Insecta</taxon>
        <taxon>Pterygota</taxon>
        <taxon>Neoptera</taxon>
        <taxon>Endopterygota</taxon>
        <taxon>Lepidoptera</taxon>
        <taxon>Glossata</taxon>
        <taxon>Ditrysia</taxon>
        <taxon>Papilionoidea</taxon>
        <taxon>Nymphalidae</taxon>
        <taxon>Heliconiinae</taxon>
        <taxon>Argynnini</taxon>
        <taxon>Brenthis</taxon>
    </lineage>
</organism>
<dbReference type="AlphaFoldDB" id="A0A8J9Y7X7"/>
<dbReference type="EMBL" id="OV170232">
    <property type="protein sequence ID" value="CAH0718031.1"/>
    <property type="molecule type" value="Genomic_DNA"/>
</dbReference>
<evidence type="ECO:0000313" key="2">
    <source>
        <dbReference type="EMBL" id="CAH0718031.1"/>
    </source>
</evidence>
<proteinExistence type="predicted"/>
<feature type="region of interest" description="Disordered" evidence="1">
    <location>
        <begin position="1"/>
        <end position="31"/>
    </location>
</feature>
<sequence length="75" mass="8091">MQTNVQIDTKGLRHSPEHGKGQGNYRGVTAENNVCKGHNPGLLQHDIASEARKASVKVGQGFIYELLRAVAPLAI</sequence>
<protein>
    <submittedName>
        <fullName evidence="2">Uncharacterized protein</fullName>
    </submittedName>
</protein>
<evidence type="ECO:0000256" key="1">
    <source>
        <dbReference type="SAM" id="MobiDB-lite"/>
    </source>
</evidence>
<reference evidence="2" key="1">
    <citation type="submission" date="2021-12" db="EMBL/GenBank/DDBJ databases">
        <authorList>
            <person name="Martin H S."/>
        </authorList>
    </citation>
    <scope>NUCLEOTIDE SEQUENCE</scope>
</reference>
<accession>A0A8J9Y7X7</accession>
<evidence type="ECO:0000313" key="3">
    <source>
        <dbReference type="Proteomes" id="UP000838878"/>
    </source>
</evidence>
<feature type="compositionally biased region" description="Basic and acidic residues" evidence="1">
    <location>
        <begin position="10"/>
        <end position="20"/>
    </location>
</feature>
<name>A0A8J9Y7X7_9NEOP</name>
<dbReference type="OrthoDB" id="7323794at2759"/>
<feature type="non-terminal residue" evidence="2">
    <location>
        <position position="75"/>
    </location>
</feature>
<gene>
    <name evidence="2" type="ORF">BINO364_LOCUS4573</name>
</gene>